<proteinExistence type="predicted"/>
<sequence>MPPQDSEWDKYLSIWEKAVDTQMHFNEMSVKSRQLGLTFVAGALGVAVVLLSQGQAFSLEVHLWLFSLQLHVAVLLVLGAYVALRAVKLLDLNVYHKMLRGAVSFGEDLEENYLKGKHLELEKGMTQAISHFSRYPDAKVVRGENGRYQYTGESLKNAESKISEFYSATGRFLVFAAAALFLVTNLNFVRPTLSGGQESLQLGVESTTDQNGSQRPLAGEEAQPNVEVSK</sequence>
<accession>A0A1W2ETB2</accession>
<evidence type="ECO:0000313" key="3">
    <source>
        <dbReference type="EMBL" id="SMD12950.1"/>
    </source>
</evidence>
<feature type="transmembrane region" description="Helical" evidence="2">
    <location>
        <begin position="165"/>
        <end position="184"/>
    </location>
</feature>
<reference evidence="3 4" key="1">
    <citation type="submission" date="2017-04" db="EMBL/GenBank/DDBJ databases">
        <authorList>
            <person name="Afonso C.L."/>
            <person name="Miller P.J."/>
            <person name="Scott M.A."/>
            <person name="Spackman E."/>
            <person name="Goraichik I."/>
            <person name="Dimitrov K.M."/>
            <person name="Suarez D.L."/>
            <person name="Swayne D.E."/>
        </authorList>
    </citation>
    <scope>NUCLEOTIDE SEQUENCE [LARGE SCALE GENOMIC DNA]</scope>
    <source>
        <strain evidence="3 4">CGMCC 1.12644</strain>
    </source>
</reference>
<protein>
    <submittedName>
        <fullName evidence="3">Uncharacterized protein</fullName>
    </submittedName>
</protein>
<feature type="compositionally biased region" description="Polar residues" evidence="1">
    <location>
        <begin position="203"/>
        <end position="214"/>
    </location>
</feature>
<organism evidence="3 4">
    <name type="scientific">Primorskyibacter flagellatus</name>
    <dbReference type="NCBI Taxonomy" id="1387277"/>
    <lineage>
        <taxon>Bacteria</taxon>
        <taxon>Pseudomonadati</taxon>
        <taxon>Pseudomonadota</taxon>
        <taxon>Alphaproteobacteria</taxon>
        <taxon>Rhodobacterales</taxon>
        <taxon>Roseobacteraceae</taxon>
        <taxon>Primorskyibacter</taxon>
    </lineage>
</organism>
<evidence type="ECO:0000313" key="4">
    <source>
        <dbReference type="Proteomes" id="UP000192330"/>
    </source>
</evidence>
<keyword evidence="4" id="KW-1185">Reference proteome</keyword>
<feature type="transmembrane region" description="Helical" evidence="2">
    <location>
        <begin position="63"/>
        <end position="84"/>
    </location>
</feature>
<feature type="region of interest" description="Disordered" evidence="1">
    <location>
        <begin position="203"/>
        <end position="230"/>
    </location>
</feature>
<dbReference type="Proteomes" id="UP000192330">
    <property type="component" value="Unassembled WGS sequence"/>
</dbReference>
<evidence type="ECO:0000256" key="2">
    <source>
        <dbReference type="SAM" id="Phobius"/>
    </source>
</evidence>
<name>A0A1W2ETB2_9RHOB</name>
<dbReference type="RefSeq" id="WP_084355159.1">
    <property type="nucleotide sequence ID" value="NZ_FWYD01000044.1"/>
</dbReference>
<dbReference type="EMBL" id="FWYD01000044">
    <property type="protein sequence ID" value="SMD12950.1"/>
    <property type="molecule type" value="Genomic_DNA"/>
</dbReference>
<keyword evidence="2" id="KW-1133">Transmembrane helix</keyword>
<evidence type="ECO:0000256" key="1">
    <source>
        <dbReference type="SAM" id="MobiDB-lite"/>
    </source>
</evidence>
<dbReference type="AlphaFoldDB" id="A0A1W2ETB2"/>
<keyword evidence="2" id="KW-0472">Membrane</keyword>
<feature type="transmembrane region" description="Helical" evidence="2">
    <location>
        <begin position="35"/>
        <end position="57"/>
    </location>
</feature>
<gene>
    <name evidence="3" type="ORF">SAMN06295998_1444</name>
</gene>
<keyword evidence="2" id="KW-0812">Transmembrane</keyword>
<dbReference type="OrthoDB" id="5197449at2"/>